<dbReference type="Proteomes" id="UP000708148">
    <property type="component" value="Unassembled WGS sequence"/>
</dbReference>
<reference evidence="2" key="1">
    <citation type="submission" date="2020-12" db="EMBL/GenBank/DDBJ databases">
        <authorList>
            <person name="Iha C."/>
        </authorList>
    </citation>
    <scope>NUCLEOTIDE SEQUENCE</scope>
</reference>
<proteinExistence type="predicted"/>
<feature type="coiled-coil region" evidence="1">
    <location>
        <begin position="116"/>
        <end position="173"/>
    </location>
</feature>
<accession>A0A8S1JBW5</accession>
<name>A0A8S1JBW5_9CHLO</name>
<sequence>MGPQLCSHFKALHSTELARCITATLLASTIGKKDSFFMFRPSQSSPHSPLGALFLTAEETASNMSGASGASLVSEEQRRAIENLIASLKQNTERGSGTLHRLVGIVEAMSDESPAVEKIVHSVRDLQRELDELRAANDEFSSQFAAAGSRSELNEVKRRLEAHQRMLSKWDERVRHCTKCNSLK</sequence>
<evidence type="ECO:0000313" key="2">
    <source>
        <dbReference type="EMBL" id="CAD7704589.1"/>
    </source>
</evidence>
<keyword evidence="3" id="KW-1185">Reference proteome</keyword>
<protein>
    <submittedName>
        <fullName evidence="2">Uncharacterized protein</fullName>
    </submittedName>
</protein>
<dbReference type="OrthoDB" id="10661241at2759"/>
<keyword evidence="1" id="KW-0175">Coiled coil</keyword>
<dbReference type="EMBL" id="CAJHUC010002928">
    <property type="protein sequence ID" value="CAD7704589.1"/>
    <property type="molecule type" value="Genomic_DNA"/>
</dbReference>
<organism evidence="2 3">
    <name type="scientific">Ostreobium quekettii</name>
    <dbReference type="NCBI Taxonomy" id="121088"/>
    <lineage>
        <taxon>Eukaryota</taxon>
        <taxon>Viridiplantae</taxon>
        <taxon>Chlorophyta</taxon>
        <taxon>core chlorophytes</taxon>
        <taxon>Ulvophyceae</taxon>
        <taxon>TCBD clade</taxon>
        <taxon>Bryopsidales</taxon>
        <taxon>Ostreobineae</taxon>
        <taxon>Ostreobiaceae</taxon>
        <taxon>Ostreobium</taxon>
    </lineage>
</organism>
<comment type="caution">
    <text evidence="2">The sequence shown here is derived from an EMBL/GenBank/DDBJ whole genome shotgun (WGS) entry which is preliminary data.</text>
</comment>
<dbReference type="AlphaFoldDB" id="A0A8S1JBW5"/>
<gene>
    <name evidence="2" type="ORF">OSTQU699_LOCUS9944</name>
</gene>
<evidence type="ECO:0000256" key="1">
    <source>
        <dbReference type="SAM" id="Coils"/>
    </source>
</evidence>
<evidence type="ECO:0000313" key="3">
    <source>
        <dbReference type="Proteomes" id="UP000708148"/>
    </source>
</evidence>